<feature type="compositionally biased region" description="Low complexity" evidence="6">
    <location>
        <begin position="98"/>
        <end position="116"/>
    </location>
</feature>
<comment type="subcellular location">
    <subcellularLocation>
        <location evidence="1">Nucleus</location>
    </subcellularLocation>
</comment>
<evidence type="ECO:0000256" key="2">
    <source>
        <dbReference type="ARBA" id="ARBA00023015"/>
    </source>
</evidence>
<dbReference type="PANTHER" id="PTHR47540">
    <property type="entry name" value="THIAMINE REPRESSIBLE GENES REGULATORY PROTEIN THI5"/>
    <property type="match status" value="1"/>
</dbReference>
<proteinExistence type="predicted"/>
<keyword evidence="2" id="KW-0805">Transcription regulation</keyword>
<dbReference type="Pfam" id="PF00172">
    <property type="entry name" value="Zn_clus"/>
    <property type="match status" value="1"/>
</dbReference>
<feature type="region of interest" description="Disordered" evidence="6">
    <location>
        <begin position="43"/>
        <end position="64"/>
    </location>
</feature>
<dbReference type="Gene3D" id="4.10.240.10">
    <property type="entry name" value="Zn(2)-C6 fungal-type DNA-binding domain"/>
    <property type="match status" value="1"/>
</dbReference>
<evidence type="ECO:0000256" key="6">
    <source>
        <dbReference type="SAM" id="MobiDB-lite"/>
    </source>
</evidence>
<evidence type="ECO:0000313" key="8">
    <source>
        <dbReference type="EMBL" id="KAH7060466.1"/>
    </source>
</evidence>
<dbReference type="InterPro" id="IPR051711">
    <property type="entry name" value="Stress_Response_Reg"/>
</dbReference>
<gene>
    <name evidence="8" type="ORF">B0J12DRAFT_334762</name>
</gene>
<dbReference type="InterPro" id="IPR001138">
    <property type="entry name" value="Zn2Cys6_DnaBD"/>
</dbReference>
<dbReference type="PANTHER" id="PTHR47540:SF2">
    <property type="entry name" value="ZN(II)2CYS6 TRANSCRIPTION FACTOR (EUROFUNG)"/>
    <property type="match status" value="1"/>
</dbReference>
<protein>
    <recommendedName>
        <fullName evidence="7">Zn(2)-C6 fungal-type domain-containing protein</fullName>
    </recommendedName>
</protein>
<evidence type="ECO:0000256" key="5">
    <source>
        <dbReference type="ARBA" id="ARBA00023242"/>
    </source>
</evidence>
<keyword evidence="5" id="KW-0539">Nucleus</keyword>
<dbReference type="Proteomes" id="UP000774617">
    <property type="component" value="Unassembled WGS sequence"/>
</dbReference>
<dbReference type="SMART" id="SM00066">
    <property type="entry name" value="GAL4"/>
    <property type="match status" value="1"/>
</dbReference>
<keyword evidence="9" id="KW-1185">Reference proteome</keyword>
<accession>A0ABQ8GLE5</accession>
<evidence type="ECO:0000259" key="7">
    <source>
        <dbReference type="PROSITE" id="PS50048"/>
    </source>
</evidence>
<organism evidence="8 9">
    <name type="scientific">Macrophomina phaseolina</name>
    <dbReference type="NCBI Taxonomy" id="35725"/>
    <lineage>
        <taxon>Eukaryota</taxon>
        <taxon>Fungi</taxon>
        <taxon>Dikarya</taxon>
        <taxon>Ascomycota</taxon>
        <taxon>Pezizomycotina</taxon>
        <taxon>Dothideomycetes</taxon>
        <taxon>Dothideomycetes incertae sedis</taxon>
        <taxon>Botryosphaeriales</taxon>
        <taxon>Botryosphaeriaceae</taxon>
        <taxon>Macrophomina</taxon>
    </lineage>
</organism>
<dbReference type="EMBL" id="JAGTJR010000005">
    <property type="protein sequence ID" value="KAH7060466.1"/>
    <property type="molecule type" value="Genomic_DNA"/>
</dbReference>
<feature type="domain" description="Zn(2)-C6 fungal-type" evidence="7">
    <location>
        <begin position="8"/>
        <end position="37"/>
    </location>
</feature>
<dbReference type="CDD" id="cd00067">
    <property type="entry name" value="GAL4"/>
    <property type="match status" value="1"/>
</dbReference>
<evidence type="ECO:0000256" key="1">
    <source>
        <dbReference type="ARBA" id="ARBA00004123"/>
    </source>
</evidence>
<reference evidence="8 9" key="1">
    <citation type="journal article" date="2021" name="Nat. Commun.">
        <title>Genetic determinants of endophytism in the Arabidopsis root mycobiome.</title>
        <authorList>
            <person name="Mesny F."/>
            <person name="Miyauchi S."/>
            <person name="Thiergart T."/>
            <person name="Pickel B."/>
            <person name="Atanasova L."/>
            <person name="Karlsson M."/>
            <person name="Huettel B."/>
            <person name="Barry K.W."/>
            <person name="Haridas S."/>
            <person name="Chen C."/>
            <person name="Bauer D."/>
            <person name="Andreopoulos W."/>
            <person name="Pangilinan J."/>
            <person name="LaButti K."/>
            <person name="Riley R."/>
            <person name="Lipzen A."/>
            <person name="Clum A."/>
            <person name="Drula E."/>
            <person name="Henrissat B."/>
            <person name="Kohler A."/>
            <person name="Grigoriev I.V."/>
            <person name="Martin F.M."/>
            <person name="Hacquard S."/>
        </authorList>
    </citation>
    <scope>NUCLEOTIDE SEQUENCE [LARGE SCALE GENOMIC DNA]</scope>
    <source>
        <strain evidence="8 9">MPI-SDFR-AT-0080</strain>
    </source>
</reference>
<evidence type="ECO:0000256" key="3">
    <source>
        <dbReference type="ARBA" id="ARBA00023125"/>
    </source>
</evidence>
<keyword evidence="3" id="KW-0238">DNA-binding</keyword>
<sequence length="319" mass="35475">MSRRLRAACDRCHSSRIRCSGGNPCTSCIDNIAQCTFSYTKPLGRPRGSRSRSARTNSAFSPTFSQQSDNEVVLPWFGSDLFSFEETQKLPTDHVGVTPRVSPSTPRETTSPSPFSHITANEETRELLQDLDAATYEVGLADASPVLTLGSVTNDVTELRQEQNETCVCFDALHAVLGEIGHHRRSLGLLDEDVVFAVSRKALDICALTTGCPHCDKSPITLDLNLMVLRVVFRWLKLAESNSRGASRVVVRFGLLEANADESYVIRSMIALRINKKLKEIIQEIKTRLDTPEGIEAWDQKEAVYFIKNISESLDLLEK</sequence>
<evidence type="ECO:0000256" key="4">
    <source>
        <dbReference type="ARBA" id="ARBA00023163"/>
    </source>
</evidence>
<dbReference type="InterPro" id="IPR036864">
    <property type="entry name" value="Zn2-C6_fun-type_DNA-bd_sf"/>
</dbReference>
<dbReference type="PROSITE" id="PS50048">
    <property type="entry name" value="ZN2_CY6_FUNGAL_2"/>
    <property type="match status" value="1"/>
</dbReference>
<evidence type="ECO:0000313" key="9">
    <source>
        <dbReference type="Proteomes" id="UP000774617"/>
    </source>
</evidence>
<comment type="caution">
    <text evidence="8">The sequence shown here is derived from an EMBL/GenBank/DDBJ whole genome shotgun (WGS) entry which is preliminary data.</text>
</comment>
<dbReference type="PROSITE" id="PS00463">
    <property type="entry name" value="ZN2_CY6_FUNGAL_1"/>
    <property type="match status" value="1"/>
</dbReference>
<dbReference type="SUPFAM" id="SSF57701">
    <property type="entry name" value="Zn2/Cys6 DNA-binding domain"/>
    <property type="match status" value="1"/>
</dbReference>
<name>A0ABQ8GLE5_9PEZI</name>
<keyword evidence="4" id="KW-0804">Transcription</keyword>
<feature type="region of interest" description="Disordered" evidence="6">
    <location>
        <begin position="94"/>
        <end position="118"/>
    </location>
</feature>